<dbReference type="NCBIfam" id="NF047595">
    <property type="entry name" value="IS66_ISRel24_TnpA"/>
    <property type="match status" value="1"/>
</dbReference>
<organism evidence="1 3">
    <name type="scientific">Asticcacaulis excentricus (strain ATCC 15261 / DSM 4724 / KCTC 12464 / NCIMB 9791 / VKM B-1370 / CB 48)</name>
    <dbReference type="NCBI Taxonomy" id="573065"/>
    <lineage>
        <taxon>Bacteria</taxon>
        <taxon>Pseudomonadati</taxon>
        <taxon>Pseudomonadota</taxon>
        <taxon>Alphaproteobacteria</taxon>
        <taxon>Caulobacterales</taxon>
        <taxon>Caulobacteraceae</taxon>
        <taxon>Asticcacaulis</taxon>
    </lineage>
</organism>
<proteinExistence type="predicted"/>
<dbReference type="PANTHER" id="PTHR37936:SF3">
    <property type="entry name" value="TRANSPOSASE INSC FOR INSERTION ELEMENT IS2A-RELATED"/>
    <property type="match status" value="1"/>
</dbReference>
<dbReference type="InterPro" id="IPR002514">
    <property type="entry name" value="Transposase_8"/>
</dbReference>
<accession>E8RPA5</accession>
<evidence type="ECO:0000313" key="2">
    <source>
        <dbReference type="EMBL" id="ADU14867.1"/>
    </source>
</evidence>
<dbReference type="STRING" id="573065.Astex_0253"/>
<name>E8RPA5_ASTEC</name>
<dbReference type="AlphaFoldDB" id="E8RPA5"/>
<dbReference type="Proteomes" id="UP000001492">
    <property type="component" value="Chromosome 2"/>
</dbReference>
<dbReference type="GO" id="GO:0043565">
    <property type="term" value="F:sequence-specific DNA binding"/>
    <property type="evidence" value="ECO:0007669"/>
    <property type="project" value="InterPro"/>
</dbReference>
<dbReference type="GO" id="GO:0004803">
    <property type="term" value="F:transposase activity"/>
    <property type="evidence" value="ECO:0007669"/>
    <property type="project" value="InterPro"/>
</dbReference>
<sequence length="118" mass="12860">MGRYEVISGVERYRRRSREEKALILREASVPGAIVSHVARRHDVRPQQIYQWRRQLQAAEGPVFVPVSVSASLPGAEGPGSGFAVIVEILVRGGRSLKVPADLDRGLLSSLIACVEAS</sequence>
<reference evidence="1" key="3">
    <citation type="submission" date="2010-12" db="EMBL/GenBank/DDBJ databases">
        <title>Complete sequence of chromosome1 of Asticcacaulis excentricus CB 48.</title>
        <authorList>
            <consortium name="US DOE Joint Genome Institute"/>
            <person name="Lucas S."/>
            <person name="Copeland A."/>
            <person name="Lapidus A."/>
            <person name="Cheng J.-F."/>
            <person name="Bruce D."/>
            <person name="Goodwin L."/>
            <person name="Pitluck S."/>
            <person name="Teshima H."/>
            <person name="Davenport K."/>
            <person name="Detter J.C."/>
            <person name="Han C."/>
            <person name="Tapia R."/>
            <person name="Land M."/>
            <person name="Hauser L."/>
            <person name="Jeffries C."/>
            <person name="Kyrpides N."/>
            <person name="Ivanova N."/>
            <person name="Ovchinnikova G."/>
            <person name="Brun Y.V."/>
            <person name="Woyke T."/>
        </authorList>
    </citation>
    <scope>NUCLEOTIDE SEQUENCE</scope>
    <source>
        <strain evidence="1">CB 48</strain>
        <strain>CS 48</strain>
    </source>
</reference>
<reference evidence="3" key="2">
    <citation type="submission" date="2010-12" db="EMBL/GenBank/DDBJ databases">
        <title>Complete sequence of chromosome 2 of Asticcacaulis excentricus CB 48.</title>
        <authorList>
            <consortium name="US DOE Joint Genome Institute"/>
            <person name="Lucas S."/>
            <person name="Copeland A."/>
            <person name="Lapidus A."/>
            <person name="Cheng J.-F."/>
            <person name="Bruce D."/>
            <person name="Goodwin L."/>
            <person name="Pitluck S."/>
            <person name="Teshima H."/>
            <person name="Davenport K."/>
            <person name="Detter J.C."/>
            <person name="Han C."/>
            <person name="Tapia R."/>
            <person name="Land M."/>
            <person name="Hauser L."/>
            <person name="Jeffries C."/>
            <person name="Kyrpides N."/>
            <person name="Ivanova N."/>
            <person name="Ovchinnikova G."/>
            <person name="Brun Y.V."/>
            <person name="Woyke T."/>
        </authorList>
    </citation>
    <scope>NUCLEOTIDE SEQUENCE [LARGE SCALE GENOMIC DNA]</scope>
    <source>
        <strain evidence="3">ATCC 15261 / DSM 4724 / KCTC 12464 / NCIMB 9791 / VKM B-1370 / CB 48</strain>
    </source>
</reference>
<dbReference type="EMBL" id="CP002395">
    <property type="protein sequence ID" value="ADU11951.1"/>
    <property type="molecule type" value="Genomic_DNA"/>
</dbReference>
<dbReference type="PANTHER" id="PTHR37936">
    <property type="entry name" value="TRANSPOSASE INSC FOR INSERTION ELEMENT IS2A-RELATED"/>
    <property type="match status" value="1"/>
</dbReference>
<dbReference type="Pfam" id="PF01527">
    <property type="entry name" value="HTH_Tnp_1"/>
    <property type="match status" value="1"/>
</dbReference>
<protein>
    <submittedName>
        <fullName evidence="1">Transposase IS3/IS911 family protein</fullName>
    </submittedName>
</protein>
<gene>
    <name evidence="1" type="ordered locus">Astex_0253</name>
    <name evidence="2" type="ordered locus">Astex_3232</name>
</gene>
<evidence type="ECO:0000313" key="1">
    <source>
        <dbReference type="EMBL" id="ADU11951.1"/>
    </source>
</evidence>
<reference evidence="3" key="1">
    <citation type="submission" date="2010-12" db="EMBL/GenBank/DDBJ databases">
        <title>Complete sequence of chromosome 1 of Asticcacaulis excentricus CB 48.</title>
        <authorList>
            <consortium name="US DOE Joint Genome Institute"/>
            <person name="Lucas S."/>
            <person name="Copeland A."/>
            <person name="Lapidus A."/>
            <person name="Cheng J.-F."/>
            <person name="Bruce D."/>
            <person name="Goodwin L."/>
            <person name="Pitluck S."/>
            <person name="Teshima H."/>
            <person name="Davenport K."/>
            <person name="Detter J.C."/>
            <person name="Han C."/>
            <person name="Tapia R."/>
            <person name="Land M."/>
            <person name="Hauser L."/>
            <person name="Jeffries C."/>
            <person name="Kyrpides N."/>
            <person name="Ivanova N."/>
            <person name="Ovchinnikova G."/>
            <person name="Brun Y.V."/>
            <person name="Woyke T."/>
        </authorList>
    </citation>
    <scope>NUCLEOTIDE SEQUENCE [LARGE SCALE GENOMIC DNA]</scope>
    <source>
        <strain evidence="3">ATCC 15261 / DSM 4724 / KCTC 12464 / NCIMB 9791 / VKM B-1370 / CB 48</strain>
    </source>
</reference>
<dbReference type="EMBL" id="CP002396">
    <property type="protein sequence ID" value="ADU14867.1"/>
    <property type="molecule type" value="Genomic_DNA"/>
</dbReference>
<reference evidence="2" key="4">
    <citation type="submission" date="2010-12" db="EMBL/GenBank/DDBJ databases">
        <title>Complete sequence of chromosome2 of Asticcacaulis excentricus CB 48.</title>
        <authorList>
            <consortium name="US DOE Joint Genome Institute"/>
            <person name="Lucas S."/>
            <person name="Copeland A."/>
            <person name="Lapidus A."/>
            <person name="Cheng J.-F."/>
            <person name="Bruce D."/>
            <person name="Goodwin L."/>
            <person name="Pitluck S."/>
            <person name="Teshima H."/>
            <person name="Davenport K."/>
            <person name="Detter J.C."/>
            <person name="Han C."/>
            <person name="Tapia R."/>
            <person name="Land M."/>
            <person name="Hauser L."/>
            <person name="Jeffries C."/>
            <person name="Kyrpides N."/>
            <person name="Ivanova N."/>
            <person name="Ovchinnikova G."/>
            <person name="Brun Y.V."/>
            <person name="Woyke T."/>
        </authorList>
    </citation>
    <scope>NUCLEOTIDE SEQUENCE</scope>
    <source>
        <strain evidence="2">CB 48</strain>
        <strain>CS 48</strain>
    </source>
</reference>
<dbReference type="KEGG" id="aex:Astex_3232"/>
<evidence type="ECO:0000313" key="3">
    <source>
        <dbReference type="Proteomes" id="UP000001492"/>
    </source>
</evidence>
<dbReference type="HOGENOM" id="CLU_113764_1_2_5"/>
<dbReference type="InterPro" id="IPR010921">
    <property type="entry name" value="Trp_repressor/repl_initiator"/>
</dbReference>
<dbReference type="Proteomes" id="UP000001492">
    <property type="component" value="Chromosome 1"/>
</dbReference>
<dbReference type="GO" id="GO:0006313">
    <property type="term" value="P:DNA transposition"/>
    <property type="evidence" value="ECO:0007669"/>
    <property type="project" value="InterPro"/>
</dbReference>
<dbReference type="eggNOG" id="COG2963">
    <property type="taxonomic scope" value="Bacteria"/>
</dbReference>
<dbReference type="SUPFAM" id="SSF48295">
    <property type="entry name" value="TrpR-like"/>
    <property type="match status" value="1"/>
</dbReference>
<dbReference type="KEGG" id="aex:Astex_0253"/>
<keyword evidence="3" id="KW-1185">Reference proteome</keyword>